<dbReference type="SUPFAM" id="SSF141868">
    <property type="entry name" value="EAL domain-like"/>
    <property type="match status" value="1"/>
</dbReference>
<dbReference type="GO" id="GO:0071111">
    <property type="term" value="F:cyclic-guanylate-specific phosphodiesterase activity"/>
    <property type="evidence" value="ECO:0007669"/>
    <property type="project" value="InterPro"/>
</dbReference>
<name>A0A7X3FTJ2_9HYPH</name>
<dbReference type="PANTHER" id="PTHR33121">
    <property type="entry name" value="CYCLIC DI-GMP PHOSPHODIESTERASE PDEF"/>
    <property type="match status" value="1"/>
</dbReference>
<organism evidence="2 3">
    <name type="scientific">Devosia marina</name>
    <dbReference type="NCBI Taxonomy" id="2683198"/>
    <lineage>
        <taxon>Bacteria</taxon>
        <taxon>Pseudomonadati</taxon>
        <taxon>Pseudomonadota</taxon>
        <taxon>Alphaproteobacteria</taxon>
        <taxon>Hyphomicrobiales</taxon>
        <taxon>Devosiaceae</taxon>
        <taxon>Devosia</taxon>
    </lineage>
</organism>
<evidence type="ECO:0000313" key="3">
    <source>
        <dbReference type="Proteomes" id="UP000438106"/>
    </source>
</evidence>
<dbReference type="Gene3D" id="3.20.20.450">
    <property type="entry name" value="EAL domain"/>
    <property type="match status" value="1"/>
</dbReference>
<feature type="domain" description="EAL" evidence="1">
    <location>
        <begin position="1"/>
        <end position="166"/>
    </location>
</feature>
<evidence type="ECO:0000313" key="2">
    <source>
        <dbReference type="EMBL" id="MVT00391.1"/>
    </source>
</evidence>
<dbReference type="InterPro" id="IPR001633">
    <property type="entry name" value="EAL_dom"/>
</dbReference>
<keyword evidence="3" id="KW-1185">Reference proteome</keyword>
<dbReference type="PROSITE" id="PS50883">
    <property type="entry name" value="EAL"/>
    <property type="match status" value="1"/>
</dbReference>
<dbReference type="InterPro" id="IPR050706">
    <property type="entry name" value="Cyclic-di-GMP_PDE-like"/>
</dbReference>
<sequence length="181" mass="19826">MRLSRRKCRGGPVRLPAGSLMPTSLSLMSWDSYVVLEVNESVFMGDSDQTVPRAVEALREQGLLVALDDFGTGHASLTHLLSFPVDIIKIDRSFVERLGVDEPSGVVTRAILDIARQLDMRVVAEGIETGQRADILARYGCHMGQGYLYSRPVPAQDVTPMLQLFGQKPDLPWRVSASASG</sequence>
<dbReference type="Pfam" id="PF00563">
    <property type="entry name" value="EAL"/>
    <property type="match status" value="1"/>
</dbReference>
<dbReference type="CDD" id="cd01948">
    <property type="entry name" value="EAL"/>
    <property type="match status" value="1"/>
</dbReference>
<dbReference type="EMBL" id="WQRF01000006">
    <property type="protein sequence ID" value="MVT00391.1"/>
    <property type="molecule type" value="Genomic_DNA"/>
</dbReference>
<reference evidence="2 3" key="1">
    <citation type="submission" date="2019-12" db="EMBL/GenBank/DDBJ databases">
        <title>Devosia maris sp. nov., isolated from the deep seawater.</title>
        <authorList>
            <person name="Liu Y."/>
        </authorList>
    </citation>
    <scope>NUCLEOTIDE SEQUENCE [LARGE SCALE GENOMIC DNA]</scope>
    <source>
        <strain evidence="2 3">L53-10-65</strain>
    </source>
</reference>
<dbReference type="Proteomes" id="UP000438106">
    <property type="component" value="Unassembled WGS sequence"/>
</dbReference>
<evidence type="ECO:0000259" key="1">
    <source>
        <dbReference type="PROSITE" id="PS50883"/>
    </source>
</evidence>
<dbReference type="InterPro" id="IPR035919">
    <property type="entry name" value="EAL_sf"/>
</dbReference>
<proteinExistence type="predicted"/>
<gene>
    <name evidence="2" type="ORF">GO014_15300</name>
</gene>
<dbReference type="SMART" id="SM00052">
    <property type="entry name" value="EAL"/>
    <property type="match status" value="1"/>
</dbReference>
<comment type="caution">
    <text evidence="2">The sequence shown here is derived from an EMBL/GenBank/DDBJ whole genome shotgun (WGS) entry which is preliminary data.</text>
</comment>
<accession>A0A7X3FTJ2</accession>
<protein>
    <submittedName>
        <fullName evidence="2">EAL domain-containing protein</fullName>
    </submittedName>
</protein>
<dbReference type="PANTHER" id="PTHR33121:SF70">
    <property type="entry name" value="SIGNALING PROTEIN YKOW"/>
    <property type="match status" value="1"/>
</dbReference>
<dbReference type="AlphaFoldDB" id="A0A7X3FTJ2"/>